<evidence type="ECO:0000313" key="4">
    <source>
        <dbReference type="Proteomes" id="UP001438953"/>
    </source>
</evidence>
<feature type="domain" description="Glycosyltransferase 2-like" evidence="2">
    <location>
        <begin position="9"/>
        <end position="127"/>
    </location>
</feature>
<gene>
    <name evidence="3" type="ORF">VSX56_20030</name>
</gene>
<dbReference type="PANTHER" id="PTHR43685">
    <property type="entry name" value="GLYCOSYLTRANSFERASE"/>
    <property type="match status" value="1"/>
</dbReference>
<accession>A0ABV1SMA1</accession>
<dbReference type="Gene3D" id="3.90.550.10">
    <property type="entry name" value="Spore Coat Polysaccharide Biosynthesis Protein SpsA, Chain A"/>
    <property type="match status" value="1"/>
</dbReference>
<keyword evidence="1" id="KW-0472">Membrane</keyword>
<reference evidence="3 4" key="1">
    <citation type="submission" date="2024-06" db="EMBL/GenBank/DDBJ databases">
        <title>Thioclava kandeliae sp. nov. from a rhizosphere soil sample of Kandelia candel in a mangrove.</title>
        <authorList>
            <person name="Mu T."/>
        </authorList>
    </citation>
    <scope>NUCLEOTIDE SEQUENCE [LARGE SCALE GENOMIC DNA]</scope>
    <source>
        <strain evidence="3 4">CPCC 100088</strain>
    </source>
</reference>
<dbReference type="CDD" id="cd00761">
    <property type="entry name" value="Glyco_tranf_GTA_type"/>
    <property type="match status" value="1"/>
</dbReference>
<protein>
    <submittedName>
        <fullName evidence="3">Glycosyltransferase family 2 protein</fullName>
    </submittedName>
</protein>
<evidence type="ECO:0000313" key="3">
    <source>
        <dbReference type="EMBL" id="MER5174038.1"/>
    </source>
</evidence>
<dbReference type="InterPro" id="IPR001173">
    <property type="entry name" value="Glyco_trans_2-like"/>
</dbReference>
<name>A0ABV1SMA1_9RHOB</name>
<sequence length="324" mass="36415">MSQFSCGAVVIGRNEGKRLISCIDSLSDFKQVIYVDSGSTDGSVDVAQARRARVLALDMSLPFTAARARNEGLELLRRSLPGVEFVQFIDGDCELRSGWLEDALETMFSRPLAGVVCGRRRERFPEASVYNAQCDREWNTPIGLARSCGGDALMRMDALDEVGGYDPTMIAGEEPELCVRLRAKGWEIHRIDVEMTWHDAAIFRFGQFWKRARRAGHAYAEGAYLHGAPPERHNVAQVRRALFWGMAMPLVLMASLLAIGLWSLLLIGIYPLQVMRLAKRKGGRRDAWEEALLLTVAKFAESQGILEFYLRQLSGRRSKLIEYK</sequence>
<keyword evidence="1" id="KW-0812">Transmembrane</keyword>
<dbReference type="PANTHER" id="PTHR43685:SF2">
    <property type="entry name" value="GLYCOSYLTRANSFERASE 2-LIKE DOMAIN-CONTAINING PROTEIN"/>
    <property type="match status" value="1"/>
</dbReference>
<keyword evidence="4" id="KW-1185">Reference proteome</keyword>
<feature type="transmembrane region" description="Helical" evidence="1">
    <location>
        <begin position="242"/>
        <end position="272"/>
    </location>
</feature>
<organism evidence="3 4">
    <name type="scientific">Thioclava kandeliae</name>
    <dbReference type="NCBI Taxonomy" id="3070818"/>
    <lineage>
        <taxon>Bacteria</taxon>
        <taxon>Pseudomonadati</taxon>
        <taxon>Pseudomonadota</taxon>
        <taxon>Alphaproteobacteria</taxon>
        <taxon>Rhodobacterales</taxon>
        <taxon>Paracoccaceae</taxon>
        <taxon>Thioclava</taxon>
    </lineage>
</organism>
<comment type="caution">
    <text evidence="3">The sequence shown here is derived from an EMBL/GenBank/DDBJ whole genome shotgun (WGS) entry which is preliminary data.</text>
</comment>
<proteinExistence type="predicted"/>
<dbReference type="Pfam" id="PF00535">
    <property type="entry name" value="Glycos_transf_2"/>
    <property type="match status" value="1"/>
</dbReference>
<evidence type="ECO:0000256" key="1">
    <source>
        <dbReference type="SAM" id="Phobius"/>
    </source>
</evidence>
<dbReference type="EMBL" id="JAYWLC010000047">
    <property type="protein sequence ID" value="MER5174038.1"/>
    <property type="molecule type" value="Genomic_DNA"/>
</dbReference>
<dbReference type="SUPFAM" id="SSF53448">
    <property type="entry name" value="Nucleotide-diphospho-sugar transferases"/>
    <property type="match status" value="1"/>
</dbReference>
<evidence type="ECO:0000259" key="2">
    <source>
        <dbReference type="Pfam" id="PF00535"/>
    </source>
</evidence>
<dbReference type="Proteomes" id="UP001438953">
    <property type="component" value="Unassembled WGS sequence"/>
</dbReference>
<dbReference type="InterPro" id="IPR050834">
    <property type="entry name" value="Glycosyltransf_2"/>
</dbReference>
<keyword evidence="1" id="KW-1133">Transmembrane helix</keyword>
<dbReference type="RefSeq" id="WP_350939316.1">
    <property type="nucleotide sequence ID" value="NZ_JAYWLC010000047.1"/>
</dbReference>
<dbReference type="InterPro" id="IPR029044">
    <property type="entry name" value="Nucleotide-diphossugar_trans"/>
</dbReference>